<dbReference type="PANTHER" id="PTHR38479">
    <property type="entry name" value="LMO0824 PROTEIN"/>
    <property type="match status" value="1"/>
</dbReference>
<dbReference type="InterPro" id="IPR009351">
    <property type="entry name" value="AlkZ-like"/>
</dbReference>
<evidence type="ECO:0000313" key="1">
    <source>
        <dbReference type="EMBL" id="MCD2421680.1"/>
    </source>
</evidence>
<organism evidence="1 2">
    <name type="scientific">Niabella pedocola</name>
    <dbReference type="NCBI Taxonomy" id="1752077"/>
    <lineage>
        <taxon>Bacteria</taxon>
        <taxon>Pseudomonadati</taxon>
        <taxon>Bacteroidota</taxon>
        <taxon>Chitinophagia</taxon>
        <taxon>Chitinophagales</taxon>
        <taxon>Chitinophagaceae</taxon>
        <taxon>Niabella</taxon>
    </lineage>
</organism>
<sequence length="354" mass="40131">MILKELLQHRIYNQQLHRPEAYSPESLVAHMGAIQAQDYAMAKWAIGLRMQDPGEQPIEDAINSGGIIRLHVVRPTWHFVTIENVRWMMELSAPSIQKAARYIDQQTGLTTAIYTKARKVLEKELEGEDLTKEELLERLALRGIKVDNLLATQLLIRAETEMIICSGKRKGRRFTYTLFDKRVPPAAAISREEALAKLAMLYFKTRGPATIKDFAWWSGLAVTDATKGWKVIEKQLTAVTVNGTTYWTFDGKTPALTTMPHSFLLPPYDELTVSYSESRGLLYDGDGALVGNGIFRPVMMEKQKLTGIWKRTEKKQGIELDFSFLPQHPGKPSRHLLGSVRLFEQHTGKPAILR</sequence>
<dbReference type="GO" id="GO:0003677">
    <property type="term" value="F:DNA binding"/>
    <property type="evidence" value="ECO:0007669"/>
    <property type="project" value="UniProtKB-KW"/>
</dbReference>
<name>A0ABS8PKP8_9BACT</name>
<comment type="caution">
    <text evidence="1">The sequence shown here is derived from an EMBL/GenBank/DDBJ whole genome shotgun (WGS) entry which is preliminary data.</text>
</comment>
<dbReference type="RefSeq" id="WP_231002585.1">
    <property type="nucleotide sequence ID" value="NZ_JAJNEC010000003.1"/>
</dbReference>
<dbReference type="Proteomes" id="UP001199816">
    <property type="component" value="Unassembled WGS sequence"/>
</dbReference>
<reference evidence="1 2" key="1">
    <citation type="submission" date="2021-11" db="EMBL/GenBank/DDBJ databases">
        <title>Genomic of Niabella pedocola.</title>
        <authorList>
            <person name="Wu T."/>
        </authorList>
    </citation>
    <scope>NUCLEOTIDE SEQUENCE [LARGE SCALE GENOMIC DNA]</scope>
    <source>
        <strain evidence="1 2">JCM 31011</strain>
    </source>
</reference>
<dbReference type="Pfam" id="PF06224">
    <property type="entry name" value="AlkZ-like"/>
    <property type="match status" value="1"/>
</dbReference>
<protein>
    <submittedName>
        <fullName evidence="1">Winged helix DNA-binding domain-containing protein</fullName>
    </submittedName>
</protein>
<keyword evidence="2" id="KW-1185">Reference proteome</keyword>
<evidence type="ECO:0000313" key="2">
    <source>
        <dbReference type="Proteomes" id="UP001199816"/>
    </source>
</evidence>
<proteinExistence type="predicted"/>
<keyword evidence="1" id="KW-0238">DNA-binding</keyword>
<dbReference type="EMBL" id="JAJNEC010000003">
    <property type="protein sequence ID" value="MCD2421680.1"/>
    <property type="molecule type" value="Genomic_DNA"/>
</dbReference>
<gene>
    <name evidence="1" type="ORF">LQ567_02835</name>
</gene>
<accession>A0ABS8PKP8</accession>
<dbReference type="PANTHER" id="PTHR38479:SF2">
    <property type="entry name" value="WINGED HELIX DNA-BINDING DOMAIN-CONTAINING PROTEIN"/>
    <property type="match status" value="1"/>
</dbReference>